<name>A0A660L2Q8_9ACTN</name>
<evidence type="ECO:0000313" key="3">
    <source>
        <dbReference type="Proteomes" id="UP000278962"/>
    </source>
</evidence>
<dbReference type="RefSeq" id="WP_121257676.1">
    <property type="nucleotide sequence ID" value="NZ_RBIL01000002.1"/>
</dbReference>
<reference evidence="2 3" key="1">
    <citation type="submission" date="2018-10" db="EMBL/GenBank/DDBJ databases">
        <title>Genomic Encyclopedia of Archaeal and Bacterial Type Strains, Phase II (KMG-II): from individual species to whole genera.</title>
        <authorList>
            <person name="Goeker M."/>
        </authorList>
    </citation>
    <scope>NUCLEOTIDE SEQUENCE [LARGE SCALE GENOMIC DNA]</scope>
    <source>
        <strain evidence="2 3">DSM 14954</strain>
    </source>
</reference>
<dbReference type="AlphaFoldDB" id="A0A660L2Q8"/>
<protein>
    <recommendedName>
        <fullName evidence="4">FtsX-like permease family protein</fullName>
    </recommendedName>
</protein>
<dbReference type="EMBL" id="RBIL01000002">
    <property type="protein sequence ID" value="RKQ88291.1"/>
    <property type="molecule type" value="Genomic_DNA"/>
</dbReference>
<feature type="transmembrane region" description="Helical" evidence="1">
    <location>
        <begin position="62"/>
        <end position="85"/>
    </location>
</feature>
<evidence type="ECO:0000313" key="2">
    <source>
        <dbReference type="EMBL" id="RKQ88291.1"/>
    </source>
</evidence>
<keyword evidence="1" id="KW-1133">Transmembrane helix</keyword>
<sequence>MTARTALRLARSSAPGEARRRALVAGSVAVAGALLIHAIHLLRATFGWDDADLAPYVLEDGTRGGVVIGTLLLVVPVLALSVQALRTGSTAREHRMSALRLAGVTPGEQRAVAAVEAGRAAAFGALLAAPVYLGLWIAGGVLPPVGARLVDQPDALDAVGWLVLVPGLALAGTLAGAVFQARGVVSPRPGKLSVAVLAAGVALVVGSVRLAQSSGSDTDVHLLLAVLGLLIAAFAGGPWLVLGCARLLARRADAESLLAARRLRADPRGAGRIAAVLVVCGAALSIDASMFQFWIEDSSDDMAYYLGGFALAAGAMLVAVAVALLGLLLGTADGLLAARRPLAALAVFGLDERGLARVLRRQLLATAAPAFTVGALLGYGALLVIAAGADSEVIPYIGRAFLTGAGVAVVAWLAFALVTRAAVRVLRPLIRAAIDPENLRAA</sequence>
<dbReference type="Proteomes" id="UP000278962">
    <property type="component" value="Unassembled WGS sequence"/>
</dbReference>
<feature type="transmembrane region" description="Helical" evidence="1">
    <location>
        <begin position="401"/>
        <end position="423"/>
    </location>
</feature>
<proteinExistence type="predicted"/>
<organism evidence="2 3">
    <name type="scientific">Solirubrobacter pauli</name>
    <dbReference type="NCBI Taxonomy" id="166793"/>
    <lineage>
        <taxon>Bacteria</taxon>
        <taxon>Bacillati</taxon>
        <taxon>Actinomycetota</taxon>
        <taxon>Thermoleophilia</taxon>
        <taxon>Solirubrobacterales</taxon>
        <taxon>Solirubrobacteraceae</taxon>
        <taxon>Solirubrobacter</taxon>
    </lineage>
</organism>
<keyword evidence="1" id="KW-0472">Membrane</keyword>
<keyword evidence="3" id="KW-1185">Reference proteome</keyword>
<feature type="transmembrane region" description="Helical" evidence="1">
    <location>
        <begin position="303"/>
        <end position="330"/>
    </location>
</feature>
<evidence type="ECO:0000256" key="1">
    <source>
        <dbReference type="SAM" id="Phobius"/>
    </source>
</evidence>
<gene>
    <name evidence="2" type="ORF">C8N24_6333</name>
</gene>
<evidence type="ECO:0008006" key="4">
    <source>
        <dbReference type="Google" id="ProtNLM"/>
    </source>
</evidence>
<comment type="caution">
    <text evidence="2">The sequence shown here is derived from an EMBL/GenBank/DDBJ whole genome shotgun (WGS) entry which is preliminary data.</text>
</comment>
<feature type="transmembrane region" description="Helical" evidence="1">
    <location>
        <begin position="158"/>
        <end position="180"/>
    </location>
</feature>
<keyword evidence="1" id="KW-0812">Transmembrane</keyword>
<feature type="transmembrane region" description="Helical" evidence="1">
    <location>
        <begin position="21"/>
        <end position="42"/>
    </location>
</feature>
<feature type="transmembrane region" description="Helical" evidence="1">
    <location>
        <begin position="120"/>
        <end position="138"/>
    </location>
</feature>
<accession>A0A660L2Q8</accession>
<feature type="transmembrane region" description="Helical" evidence="1">
    <location>
        <begin position="192"/>
        <end position="211"/>
    </location>
</feature>
<feature type="transmembrane region" description="Helical" evidence="1">
    <location>
        <begin position="270"/>
        <end position="291"/>
    </location>
</feature>
<feature type="transmembrane region" description="Helical" evidence="1">
    <location>
        <begin position="363"/>
        <end position="389"/>
    </location>
</feature>
<feature type="transmembrane region" description="Helical" evidence="1">
    <location>
        <begin position="223"/>
        <end position="249"/>
    </location>
</feature>